<dbReference type="Proteomes" id="UP001597182">
    <property type="component" value="Unassembled WGS sequence"/>
</dbReference>
<evidence type="ECO:0000256" key="1">
    <source>
        <dbReference type="ARBA" id="ARBA00022630"/>
    </source>
</evidence>
<evidence type="ECO:0000256" key="3">
    <source>
        <dbReference type="ARBA" id="ARBA00023002"/>
    </source>
</evidence>
<dbReference type="SUPFAM" id="SSF51679">
    <property type="entry name" value="Bacterial luciferase-like"/>
    <property type="match status" value="1"/>
</dbReference>
<feature type="domain" description="Luciferase-like" evidence="5">
    <location>
        <begin position="200"/>
        <end position="371"/>
    </location>
</feature>
<evidence type="ECO:0000313" key="6">
    <source>
        <dbReference type="EMBL" id="MFD1238018.1"/>
    </source>
</evidence>
<dbReference type="Gene3D" id="3.20.20.30">
    <property type="entry name" value="Luciferase-like domain"/>
    <property type="match status" value="1"/>
</dbReference>
<dbReference type="Pfam" id="PF13671">
    <property type="entry name" value="AAA_33"/>
    <property type="match status" value="1"/>
</dbReference>
<dbReference type="Gene3D" id="3.40.50.300">
    <property type="entry name" value="P-loop containing nucleotide triphosphate hydrolases"/>
    <property type="match status" value="1"/>
</dbReference>
<name>A0ABW3VTJ9_9PSEU</name>
<dbReference type="InterPro" id="IPR036661">
    <property type="entry name" value="Luciferase-like_sf"/>
</dbReference>
<proteinExistence type="predicted"/>
<evidence type="ECO:0000256" key="2">
    <source>
        <dbReference type="ARBA" id="ARBA00022643"/>
    </source>
</evidence>
<evidence type="ECO:0000259" key="5">
    <source>
        <dbReference type="Pfam" id="PF00296"/>
    </source>
</evidence>
<keyword evidence="7" id="KW-1185">Reference proteome</keyword>
<dbReference type="InterPro" id="IPR011251">
    <property type="entry name" value="Luciferase-like_dom"/>
</dbReference>
<keyword evidence="3" id="KW-0560">Oxidoreductase</keyword>
<reference evidence="7" key="1">
    <citation type="journal article" date="2019" name="Int. J. Syst. Evol. Microbiol.">
        <title>The Global Catalogue of Microorganisms (GCM) 10K type strain sequencing project: providing services to taxonomists for standard genome sequencing and annotation.</title>
        <authorList>
            <consortium name="The Broad Institute Genomics Platform"/>
            <consortium name="The Broad Institute Genome Sequencing Center for Infectious Disease"/>
            <person name="Wu L."/>
            <person name="Ma J."/>
        </authorList>
    </citation>
    <scope>NUCLEOTIDE SEQUENCE [LARGE SCALE GENOMIC DNA]</scope>
    <source>
        <strain evidence="7">CCUG 49018</strain>
    </source>
</reference>
<evidence type="ECO:0000256" key="4">
    <source>
        <dbReference type="ARBA" id="ARBA00023033"/>
    </source>
</evidence>
<dbReference type="InterPro" id="IPR027417">
    <property type="entry name" value="P-loop_NTPase"/>
</dbReference>
<keyword evidence="2" id="KW-0288">FMN</keyword>
<gene>
    <name evidence="6" type="ORF">ACFQ34_32445</name>
</gene>
<dbReference type="CDD" id="cd01097">
    <property type="entry name" value="Tetrahydromethanopterin_reductase"/>
    <property type="match status" value="1"/>
</dbReference>
<comment type="caution">
    <text evidence="6">The sequence shown here is derived from an EMBL/GenBank/DDBJ whole genome shotgun (WGS) entry which is preliminary data.</text>
</comment>
<dbReference type="InterPro" id="IPR050172">
    <property type="entry name" value="SsuD_RutA_monooxygenase"/>
</dbReference>
<dbReference type="SUPFAM" id="SSF52540">
    <property type="entry name" value="P-loop containing nucleoside triphosphate hydrolases"/>
    <property type="match status" value="1"/>
</dbReference>
<dbReference type="PANTHER" id="PTHR42847">
    <property type="entry name" value="ALKANESULFONATE MONOOXYGENASE"/>
    <property type="match status" value="1"/>
</dbReference>
<organism evidence="6 7">
    <name type="scientific">Pseudonocardia benzenivorans</name>
    <dbReference type="NCBI Taxonomy" id="228005"/>
    <lineage>
        <taxon>Bacteria</taxon>
        <taxon>Bacillati</taxon>
        <taxon>Actinomycetota</taxon>
        <taxon>Actinomycetes</taxon>
        <taxon>Pseudonocardiales</taxon>
        <taxon>Pseudonocardiaceae</taxon>
        <taxon>Pseudonocardia</taxon>
    </lineage>
</organism>
<sequence>MELPDPALVVLVGPAGAGKSAWAAARYRDAEIVSSDALRGRVGSGPADLDATDDAFTVLEAVVAARLRRGLTTVVDTLGLDARRRRAWLAAGRAVGLPCVAAVFDTPAAVCRARNRGRDRPVPAPALTSQLRRMPGVSAEIVGEGWDVVVRDDGGPAPDGPPAPVAEHAAGTPLFAEPGRLSFVLQVSRFPWGDDPASWLTSVAAAAEDAGFAGLALMDHLIQIPQVGRPFEAIPEPLVTLGLLAGATTSLHLGTLVSPVTFRAPGILAKAFATLDALSGGRAFCGLGAGWWGREHAGFGLSFPPPRDRVDALEHAVATMRALWASGTRPAAGLPETTCYPRPVGPLPIVVGGTGRRMLRLAATVGDACNVPIARVDEVAAAGPQKHVTVLDVPVLGEDREHVATLVERLRGRTDAVTFAGRHHAGTAARHVARYRALAEAGVCTVFVAPPDLAGPDDVARWAPVVAQLGGPPG</sequence>
<evidence type="ECO:0000313" key="7">
    <source>
        <dbReference type="Proteomes" id="UP001597182"/>
    </source>
</evidence>
<dbReference type="EMBL" id="JBHTMB010000327">
    <property type="protein sequence ID" value="MFD1238018.1"/>
    <property type="molecule type" value="Genomic_DNA"/>
</dbReference>
<dbReference type="PANTHER" id="PTHR42847:SF4">
    <property type="entry name" value="ALKANESULFONATE MONOOXYGENASE-RELATED"/>
    <property type="match status" value="1"/>
</dbReference>
<accession>A0ABW3VTJ9</accession>
<keyword evidence="1" id="KW-0285">Flavoprotein</keyword>
<dbReference type="Pfam" id="PF00296">
    <property type="entry name" value="Bac_luciferase"/>
    <property type="match status" value="1"/>
</dbReference>
<keyword evidence="4" id="KW-0503">Monooxygenase</keyword>
<dbReference type="RefSeq" id="WP_346092881.1">
    <property type="nucleotide sequence ID" value="NZ_BAABKS010000063.1"/>
</dbReference>
<protein>
    <submittedName>
        <fullName evidence="6">LLM class flavin-dependent oxidoreductase</fullName>
    </submittedName>
</protein>